<name>A0A4R5BTU4_9ACTN</name>
<proteinExistence type="predicted"/>
<comment type="caution">
    <text evidence="2">The sequence shown here is derived from an EMBL/GenBank/DDBJ whole genome shotgun (WGS) entry which is preliminary data.</text>
</comment>
<dbReference type="AlphaFoldDB" id="A0A4R5BTU4"/>
<evidence type="ECO:0000256" key="1">
    <source>
        <dbReference type="SAM" id="MobiDB-lite"/>
    </source>
</evidence>
<keyword evidence="3" id="KW-1185">Reference proteome</keyword>
<dbReference type="InterPro" id="IPR053842">
    <property type="entry name" value="NikA-like"/>
</dbReference>
<sequence>MEIHRTHSCGAGPGAVLDESIGGRATNDEQPSQPRKLQRRSQLSGGRRRDREMRFRVSDQEYAEIRAAAQRAGAAYGTFIVHTVQAATRQHRLGQQSTAELCEELRGIARQLNRIGVNLNQLARIANATGQVSCELSAALSYLENVLRRVDASSVEIGRFLR</sequence>
<feature type="region of interest" description="Disordered" evidence="1">
    <location>
        <begin position="1"/>
        <end position="53"/>
    </location>
</feature>
<protein>
    <submittedName>
        <fullName evidence="2">Plasmid mobilization relaxosome protein MobC</fullName>
    </submittedName>
</protein>
<dbReference type="EMBL" id="SMKY01000012">
    <property type="protein sequence ID" value="TDD89515.1"/>
    <property type="molecule type" value="Genomic_DNA"/>
</dbReference>
<dbReference type="RefSeq" id="WP_132194181.1">
    <property type="nucleotide sequence ID" value="NZ_SMKY01000012.1"/>
</dbReference>
<accession>A0A4R5BTU4</accession>
<reference evidence="2 3" key="1">
    <citation type="submission" date="2019-03" db="EMBL/GenBank/DDBJ databases">
        <title>Draft genome sequences of novel Actinobacteria.</title>
        <authorList>
            <person name="Sahin N."/>
            <person name="Ay H."/>
            <person name="Saygin H."/>
        </authorList>
    </citation>
    <scope>NUCLEOTIDE SEQUENCE [LARGE SCALE GENOMIC DNA]</scope>
    <source>
        <strain evidence="2 3">DSM 45941</strain>
    </source>
</reference>
<dbReference type="Proteomes" id="UP000295578">
    <property type="component" value="Unassembled WGS sequence"/>
</dbReference>
<dbReference type="Pfam" id="PF21983">
    <property type="entry name" value="NikA-like"/>
    <property type="match status" value="1"/>
</dbReference>
<evidence type="ECO:0000313" key="3">
    <source>
        <dbReference type="Proteomes" id="UP000295578"/>
    </source>
</evidence>
<evidence type="ECO:0000313" key="2">
    <source>
        <dbReference type="EMBL" id="TDD89515.1"/>
    </source>
</evidence>
<organism evidence="2 3">
    <name type="scientific">Actinomadura darangshiensis</name>
    <dbReference type="NCBI Taxonomy" id="705336"/>
    <lineage>
        <taxon>Bacteria</taxon>
        <taxon>Bacillati</taxon>
        <taxon>Actinomycetota</taxon>
        <taxon>Actinomycetes</taxon>
        <taxon>Streptosporangiales</taxon>
        <taxon>Thermomonosporaceae</taxon>
        <taxon>Actinomadura</taxon>
    </lineage>
</organism>
<dbReference type="OrthoDB" id="3636113at2"/>
<gene>
    <name evidence="2" type="primary">mobC</name>
    <name evidence="2" type="ORF">E1293_04715</name>
</gene>